<comment type="caution">
    <text evidence="1">The sequence shown here is derived from an EMBL/GenBank/DDBJ whole genome shotgun (WGS) entry which is preliminary data.</text>
</comment>
<name>A0ABD3F1R9_9STRA</name>
<keyword evidence="2" id="KW-1185">Reference proteome</keyword>
<accession>A0ABD3F1R9</accession>
<sequence>MNPRQMNLTTQSSEAFMRSVEALGLLDAPIELPNSIDALLPGSAVVAITNFSIEMAELESKALAVRELQQKAVKY</sequence>
<proteinExistence type="predicted"/>
<dbReference type="Proteomes" id="UP001632037">
    <property type="component" value="Unassembled WGS sequence"/>
</dbReference>
<organism evidence="1 2">
    <name type="scientific">Phytophthora oleae</name>
    <dbReference type="NCBI Taxonomy" id="2107226"/>
    <lineage>
        <taxon>Eukaryota</taxon>
        <taxon>Sar</taxon>
        <taxon>Stramenopiles</taxon>
        <taxon>Oomycota</taxon>
        <taxon>Peronosporomycetes</taxon>
        <taxon>Peronosporales</taxon>
        <taxon>Peronosporaceae</taxon>
        <taxon>Phytophthora</taxon>
    </lineage>
</organism>
<gene>
    <name evidence="1" type="ORF">V7S43_015233</name>
</gene>
<dbReference type="AlphaFoldDB" id="A0ABD3F1R9"/>
<evidence type="ECO:0000313" key="1">
    <source>
        <dbReference type="EMBL" id="KAL3659932.1"/>
    </source>
</evidence>
<dbReference type="EMBL" id="JBIMZQ010000044">
    <property type="protein sequence ID" value="KAL3659932.1"/>
    <property type="molecule type" value="Genomic_DNA"/>
</dbReference>
<protein>
    <submittedName>
        <fullName evidence="1">Uncharacterized protein</fullName>
    </submittedName>
</protein>
<reference evidence="1 2" key="1">
    <citation type="submission" date="2024-09" db="EMBL/GenBank/DDBJ databases">
        <title>Genome sequencing and assembly of Phytophthora oleae, isolate VK10A, causative agent of rot of olive drupes.</title>
        <authorList>
            <person name="Conti Taguali S."/>
            <person name="Riolo M."/>
            <person name="La Spada F."/>
            <person name="Cacciola S.O."/>
            <person name="Dionisio G."/>
        </authorList>
    </citation>
    <scope>NUCLEOTIDE SEQUENCE [LARGE SCALE GENOMIC DNA]</scope>
    <source>
        <strain evidence="1 2">VK10A</strain>
    </source>
</reference>
<evidence type="ECO:0000313" key="2">
    <source>
        <dbReference type="Proteomes" id="UP001632037"/>
    </source>
</evidence>